<dbReference type="EMBL" id="DRDR01000115">
    <property type="protein sequence ID" value="HDL60348.1"/>
    <property type="molecule type" value="Genomic_DNA"/>
</dbReference>
<dbReference type="PROSITE" id="PS50893">
    <property type="entry name" value="ABC_TRANSPORTER_2"/>
    <property type="match status" value="1"/>
</dbReference>
<dbReference type="SUPFAM" id="SSF52540">
    <property type="entry name" value="P-loop containing nucleoside triphosphate hydrolases"/>
    <property type="match status" value="1"/>
</dbReference>
<evidence type="ECO:0000256" key="1">
    <source>
        <dbReference type="ARBA" id="ARBA00022741"/>
    </source>
</evidence>
<sequence length="231" mass="26550">MKAIVIENLGKRFGTLWAVRDLTFYIDEGKILGICGPNGSGKSTLLKILAGLLRPTRGMVKIYGENPGKHTKRVVSYMSEIDYLYPWMKAGEILDFAASFYEDWDERKRKDLVNFLKIEEDKKIRELSRGMRGRLKIALALSRRAKIYLLDEPLSGIDPSSRAKILDALVREYRGQEETMIISTHLVREAEPLFEEVIFLKEGEIILRGNADELRETQGKSITEIFLEYFI</sequence>
<proteinExistence type="predicted"/>
<dbReference type="InterPro" id="IPR027417">
    <property type="entry name" value="P-loop_NTPase"/>
</dbReference>
<accession>A0A7V0LUF7</accession>
<dbReference type="Pfam" id="PF00005">
    <property type="entry name" value="ABC_tran"/>
    <property type="match status" value="1"/>
</dbReference>
<dbReference type="GO" id="GO:0016887">
    <property type="term" value="F:ATP hydrolysis activity"/>
    <property type="evidence" value="ECO:0007669"/>
    <property type="project" value="InterPro"/>
</dbReference>
<dbReference type="InterPro" id="IPR003593">
    <property type="entry name" value="AAA+_ATPase"/>
</dbReference>
<dbReference type="PANTHER" id="PTHR43158:SF1">
    <property type="entry name" value="ABC TRANSPORTER, ATP-BINDING PROTEIN"/>
    <property type="match status" value="1"/>
</dbReference>
<dbReference type="InterPro" id="IPR003439">
    <property type="entry name" value="ABC_transporter-like_ATP-bd"/>
</dbReference>
<keyword evidence="1" id="KW-0547">Nucleotide-binding</keyword>
<comment type="caution">
    <text evidence="4">The sequence shown here is derived from an EMBL/GenBank/DDBJ whole genome shotgun (WGS) entry which is preliminary data.</text>
</comment>
<protein>
    <submittedName>
        <fullName evidence="4">ABC transporter ATP-binding protein</fullName>
    </submittedName>
</protein>
<name>A0A7V0LUF7_UNCW3</name>
<evidence type="ECO:0000259" key="3">
    <source>
        <dbReference type="PROSITE" id="PS50893"/>
    </source>
</evidence>
<evidence type="ECO:0000256" key="2">
    <source>
        <dbReference type="ARBA" id="ARBA00022840"/>
    </source>
</evidence>
<organism evidence="4">
    <name type="scientific">candidate division WOR-3 bacterium</name>
    <dbReference type="NCBI Taxonomy" id="2052148"/>
    <lineage>
        <taxon>Bacteria</taxon>
        <taxon>Bacteria division WOR-3</taxon>
    </lineage>
</organism>
<dbReference type="Gene3D" id="3.40.50.300">
    <property type="entry name" value="P-loop containing nucleotide triphosphate hydrolases"/>
    <property type="match status" value="1"/>
</dbReference>
<dbReference type="Proteomes" id="UP000886381">
    <property type="component" value="Unassembled WGS sequence"/>
</dbReference>
<dbReference type="AlphaFoldDB" id="A0A7V0LUF7"/>
<dbReference type="GO" id="GO:0005524">
    <property type="term" value="F:ATP binding"/>
    <property type="evidence" value="ECO:0007669"/>
    <property type="project" value="UniProtKB-KW"/>
</dbReference>
<reference evidence="4" key="1">
    <citation type="journal article" date="2020" name="mSystems">
        <title>Genome- and Community-Level Interaction Insights into Carbon Utilization and Element Cycling Functions of Hydrothermarchaeota in Hydrothermal Sediment.</title>
        <authorList>
            <person name="Zhou Z."/>
            <person name="Liu Y."/>
            <person name="Xu W."/>
            <person name="Pan J."/>
            <person name="Luo Z.H."/>
            <person name="Li M."/>
        </authorList>
    </citation>
    <scope>NUCLEOTIDE SEQUENCE [LARGE SCALE GENOMIC DNA]</scope>
    <source>
        <strain evidence="4">HyVt-28</strain>
    </source>
</reference>
<gene>
    <name evidence="4" type="ORF">ENH14_02710</name>
</gene>
<keyword evidence="2 4" id="KW-0067">ATP-binding</keyword>
<dbReference type="PANTHER" id="PTHR43158">
    <property type="entry name" value="SKFA PEPTIDE EXPORT ATP-BINDING PROTEIN SKFE"/>
    <property type="match status" value="1"/>
</dbReference>
<evidence type="ECO:0000313" key="4">
    <source>
        <dbReference type="EMBL" id="HDL60348.1"/>
    </source>
</evidence>
<feature type="domain" description="ABC transporter" evidence="3">
    <location>
        <begin position="4"/>
        <end position="227"/>
    </location>
</feature>
<dbReference type="CDD" id="cd03230">
    <property type="entry name" value="ABC_DR_subfamily_A"/>
    <property type="match status" value="1"/>
</dbReference>
<dbReference type="SMART" id="SM00382">
    <property type="entry name" value="AAA"/>
    <property type="match status" value="1"/>
</dbReference>